<dbReference type="Proteomes" id="UP000616779">
    <property type="component" value="Unassembled WGS sequence"/>
</dbReference>
<organism evidence="2 3">
    <name type="scientific">Paenibacillus phytorum</name>
    <dbReference type="NCBI Taxonomy" id="2654977"/>
    <lineage>
        <taxon>Bacteria</taxon>
        <taxon>Bacillati</taxon>
        <taxon>Bacillota</taxon>
        <taxon>Bacilli</taxon>
        <taxon>Bacillales</taxon>
        <taxon>Paenibacillaceae</taxon>
        <taxon>Paenibacillus</taxon>
    </lineage>
</organism>
<evidence type="ECO:0000313" key="3">
    <source>
        <dbReference type="Proteomes" id="UP000616779"/>
    </source>
</evidence>
<gene>
    <name evidence="2" type="ORF">GC098_10815</name>
</gene>
<name>A0ABX1XUF7_9BACL</name>
<evidence type="ECO:0000259" key="1">
    <source>
        <dbReference type="Pfam" id="PF17648"/>
    </source>
</evidence>
<keyword evidence="3" id="KW-1185">Reference proteome</keyword>
<protein>
    <recommendedName>
        <fullName evidence="1">Luciferase domain-containing protein</fullName>
    </recommendedName>
</protein>
<evidence type="ECO:0000313" key="2">
    <source>
        <dbReference type="EMBL" id="NOU71904.1"/>
    </source>
</evidence>
<dbReference type="Pfam" id="PF17648">
    <property type="entry name" value="Luciferase"/>
    <property type="match status" value="1"/>
</dbReference>
<dbReference type="RefSeq" id="WP_171643215.1">
    <property type="nucleotide sequence ID" value="NZ_WHOA01000085.1"/>
</dbReference>
<comment type="caution">
    <text evidence="2">The sequence shown here is derived from an EMBL/GenBank/DDBJ whole genome shotgun (WGS) entry which is preliminary data.</text>
</comment>
<sequence>MNGNVRQIFIDQLLSWPEVTQQPHRFGGIEFLFIGKEIGHLHGDPLVDLLMPKSFRDQLIVSGRAQPHHMYPDSGWVSVYLTSNEDVTNAIELLRFKYDYLVANRNE</sequence>
<dbReference type="InterPro" id="IPR040841">
    <property type="entry name" value="Luciferase_dom"/>
</dbReference>
<accession>A0ABX1XUF7</accession>
<feature type="domain" description="Luciferase" evidence="1">
    <location>
        <begin position="35"/>
        <end position="95"/>
    </location>
</feature>
<dbReference type="EMBL" id="WHOA01000085">
    <property type="protein sequence ID" value="NOU71904.1"/>
    <property type="molecule type" value="Genomic_DNA"/>
</dbReference>
<reference evidence="2 3" key="1">
    <citation type="submission" date="2019-10" db="EMBL/GenBank/DDBJ databases">
        <title>Description of Paenibacillus terrestris sp. nov.</title>
        <authorList>
            <person name="Carlier A."/>
            <person name="Qi S."/>
        </authorList>
    </citation>
    <scope>NUCLEOTIDE SEQUENCE [LARGE SCALE GENOMIC DNA]</scope>
    <source>
        <strain evidence="2 3">LMG 31458</strain>
    </source>
</reference>
<proteinExistence type="predicted"/>